<evidence type="ECO:0000313" key="4">
    <source>
        <dbReference type="EMBL" id="PPQ63268.1"/>
    </source>
</evidence>
<evidence type="ECO:0000259" key="3">
    <source>
        <dbReference type="Pfam" id="PF20153"/>
    </source>
</evidence>
<dbReference type="InParanoid" id="A0A409V9B6"/>
<feature type="domain" description="DUF6535" evidence="3">
    <location>
        <begin position="87"/>
        <end position="262"/>
    </location>
</feature>
<evidence type="ECO:0000256" key="1">
    <source>
        <dbReference type="SAM" id="MobiDB-lite"/>
    </source>
</evidence>
<reference evidence="4 5" key="1">
    <citation type="journal article" date="2018" name="Evol. Lett.">
        <title>Horizontal gene cluster transfer increased hallucinogenic mushroom diversity.</title>
        <authorList>
            <person name="Reynolds H.T."/>
            <person name="Vijayakumar V."/>
            <person name="Gluck-Thaler E."/>
            <person name="Korotkin H.B."/>
            <person name="Matheny P.B."/>
            <person name="Slot J.C."/>
        </authorList>
    </citation>
    <scope>NUCLEOTIDE SEQUENCE [LARGE SCALE GENOMIC DNA]</scope>
    <source>
        <strain evidence="4 5">2629</strain>
    </source>
</reference>
<dbReference type="OrthoDB" id="3235960at2759"/>
<proteinExistence type="predicted"/>
<protein>
    <recommendedName>
        <fullName evidence="3">DUF6535 domain-containing protein</fullName>
    </recommendedName>
</protein>
<dbReference type="EMBL" id="NHTK01006127">
    <property type="protein sequence ID" value="PPQ63268.1"/>
    <property type="molecule type" value="Genomic_DNA"/>
</dbReference>
<dbReference type="Proteomes" id="UP000284842">
    <property type="component" value="Unassembled WGS sequence"/>
</dbReference>
<comment type="caution">
    <text evidence="4">The sequence shown here is derived from an EMBL/GenBank/DDBJ whole genome shotgun (WGS) entry which is preliminary data.</text>
</comment>
<feature type="transmembrane region" description="Helical" evidence="2">
    <location>
        <begin position="184"/>
        <end position="206"/>
    </location>
</feature>
<sequence>MNIELEEVSISSAHSDQITPSAPYVYAPSSTRSSTESIPRSTNIPNQERRPPPPKSQTRPSWLGDQKWKCGEPYEVPFPTDNDGDSWEKTYNVVKEYDDDMCDAWIDEVQNILIFAGLFSAIVTAFVVESQQLLEEDPAITTALLLSQIASQLAGNSSQQDTFQTTLEPFDDEFLAHAFRVNSLLFVSLVLSLATALFGIMVLQWIRAYRKRESLSYKQLLCLRQSRYQGLIKWKIPEIVTVLPILLQVSLVIFFAGLIDFLNLSYPNLAIVVGVFIGLTLLFVVVTTILPAFCLFTSPKEGIPDVLCAYQSPQSWMFVKFFHIVINAIFRNMPLTLMRQDYLYLTSKDWTELVSCRGFDLWLPSSLSWVITTFKNSIEPFGAAYQSFKSLSVEEEWKVVDQLAEDTYVPLWPPVNIPPGRMSNVVKEKPGFMRDVFACKLLNLTDSSVYSQIASHHLECHLRCLAEISSDPSLTPYQSVLSATPPALYEDQRHLSDGDKLRVQKQHVWYLYCNQIERSITSGLVLSGNEISWLHFWEIFNSEYDDLTVVSPDAALVLLGRWFYAMDTAVHGKAMKDCLFGHPLFMTWLDYLMTDPKFAKVLQDTALAWGPTGVGSMYGIQSITWVALLYQRDARLSMPSHHLLTHTPRGSF</sequence>
<feature type="compositionally biased region" description="Polar residues" evidence="1">
    <location>
        <begin position="28"/>
        <end position="46"/>
    </location>
</feature>
<dbReference type="InterPro" id="IPR045338">
    <property type="entry name" value="DUF6535"/>
</dbReference>
<feature type="transmembrane region" description="Helical" evidence="2">
    <location>
        <begin position="271"/>
        <end position="296"/>
    </location>
</feature>
<keyword evidence="2" id="KW-0812">Transmembrane</keyword>
<keyword evidence="2" id="KW-1133">Transmembrane helix</keyword>
<feature type="region of interest" description="Disordered" evidence="1">
    <location>
        <begin position="1"/>
        <end position="66"/>
    </location>
</feature>
<evidence type="ECO:0000256" key="2">
    <source>
        <dbReference type="SAM" id="Phobius"/>
    </source>
</evidence>
<name>A0A409V9B6_9AGAR</name>
<keyword evidence="5" id="KW-1185">Reference proteome</keyword>
<dbReference type="Pfam" id="PF20153">
    <property type="entry name" value="DUF6535"/>
    <property type="match status" value="1"/>
</dbReference>
<dbReference type="STRING" id="181874.A0A409V9B6"/>
<feature type="transmembrane region" description="Helical" evidence="2">
    <location>
        <begin position="239"/>
        <end position="259"/>
    </location>
</feature>
<accession>A0A409V9B6</accession>
<dbReference type="AlphaFoldDB" id="A0A409V9B6"/>
<keyword evidence="2" id="KW-0472">Membrane</keyword>
<evidence type="ECO:0000313" key="5">
    <source>
        <dbReference type="Proteomes" id="UP000284842"/>
    </source>
</evidence>
<gene>
    <name evidence="4" type="ORF">CVT24_006793</name>
</gene>
<organism evidence="4 5">
    <name type="scientific">Panaeolus cyanescens</name>
    <dbReference type="NCBI Taxonomy" id="181874"/>
    <lineage>
        <taxon>Eukaryota</taxon>
        <taxon>Fungi</taxon>
        <taxon>Dikarya</taxon>
        <taxon>Basidiomycota</taxon>
        <taxon>Agaricomycotina</taxon>
        <taxon>Agaricomycetes</taxon>
        <taxon>Agaricomycetidae</taxon>
        <taxon>Agaricales</taxon>
        <taxon>Agaricineae</taxon>
        <taxon>Galeropsidaceae</taxon>
        <taxon>Panaeolus</taxon>
    </lineage>
</organism>
<feature type="compositionally biased region" description="Polar residues" evidence="1">
    <location>
        <begin position="9"/>
        <end position="20"/>
    </location>
</feature>